<dbReference type="KEGG" id="hty:BN2458_PEG1442"/>
<proteinExistence type="predicted"/>
<sequence>MAKPQSHTYIFIPFYLKYTAHALKKLFVKERFYLILPLT</sequence>
<dbReference type="Proteomes" id="UP000064525">
    <property type="component" value="Chromosome I"/>
</dbReference>
<name>A0A0S4PVR2_9HELI</name>
<reference evidence="2" key="1">
    <citation type="submission" date="2015-11" db="EMBL/GenBank/DDBJ databases">
        <authorList>
            <person name="Anvar S.Y."/>
        </authorList>
    </citation>
    <scope>NUCLEOTIDE SEQUENCE [LARGE SCALE GENOMIC DNA]</scope>
</reference>
<organism evidence="1 2">
    <name type="scientific">Helicobacter typhlonius</name>
    <dbReference type="NCBI Taxonomy" id="76936"/>
    <lineage>
        <taxon>Bacteria</taxon>
        <taxon>Pseudomonadati</taxon>
        <taxon>Campylobacterota</taxon>
        <taxon>Epsilonproteobacteria</taxon>
        <taxon>Campylobacterales</taxon>
        <taxon>Helicobacteraceae</taxon>
        <taxon>Helicobacter</taxon>
    </lineage>
</organism>
<protein>
    <submittedName>
        <fullName evidence="1">Uncharacterized protein</fullName>
    </submittedName>
</protein>
<gene>
    <name evidence="1" type="ORF">BN2458_PEG1442</name>
</gene>
<dbReference type="EMBL" id="LN907858">
    <property type="protein sequence ID" value="CUU40325.1"/>
    <property type="molecule type" value="Genomic_DNA"/>
</dbReference>
<evidence type="ECO:0000313" key="1">
    <source>
        <dbReference type="EMBL" id="CUU40325.1"/>
    </source>
</evidence>
<dbReference type="AlphaFoldDB" id="A0A0S4PVR2"/>
<evidence type="ECO:0000313" key="2">
    <source>
        <dbReference type="Proteomes" id="UP000064525"/>
    </source>
</evidence>
<accession>A0A0S4PVR2</accession>